<gene>
    <name evidence="10" type="primary">kdtA</name>
    <name evidence="10" type="ORF">GCM10007940_03050</name>
</gene>
<comment type="function">
    <text evidence="8">Involved in lipopolysaccharide (LPS) biosynthesis. Catalyzes the transfer of 3-deoxy-D-manno-octulosonate (Kdo) residue(s) from CMP-Kdo to lipid IV(A), the tetraacyldisaccharide-1,4'-bisphosphate precursor of lipid A.</text>
</comment>
<feature type="transmembrane region" description="Helical" evidence="8">
    <location>
        <begin position="6"/>
        <end position="23"/>
    </location>
</feature>
<evidence type="ECO:0000256" key="7">
    <source>
        <dbReference type="PIRSR" id="PIRSR639901-1"/>
    </source>
</evidence>
<dbReference type="EC" id="2.4.99.12" evidence="2 8"/>
<accession>A0AA37WE27</accession>
<evidence type="ECO:0000256" key="2">
    <source>
        <dbReference type="ARBA" id="ARBA00012621"/>
    </source>
</evidence>
<dbReference type="Gene3D" id="3.40.50.11720">
    <property type="entry name" value="3-Deoxy-D-manno-octulosonic-acid transferase, N-terminal domain"/>
    <property type="match status" value="1"/>
</dbReference>
<evidence type="ECO:0000313" key="10">
    <source>
        <dbReference type="EMBL" id="GLR15690.1"/>
    </source>
</evidence>
<keyword evidence="8" id="KW-0448">Lipopolysaccharide biosynthesis</keyword>
<feature type="domain" description="3-deoxy-D-manno-octulosonic-acid transferase N-terminal" evidence="9">
    <location>
        <begin position="43"/>
        <end position="200"/>
    </location>
</feature>
<dbReference type="PANTHER" id="PTHR42755:SF1">
    <property type="entry name" value="3-DEOXY-D-MANNO-OCTULOSONIC ACID TRANSFERASE, MITOCHONDRIAL-RELATED"/>
    <property type="match status" value="1"/>
</dbReference>
<dbReference type="InterPro" id="IPR007507">
    <property type="entry name" value="Glycos_transf_N"/>
</dbReference>
<evidence type="ECO:0000256" key="5">
    <source>
        <dbReference type="ARBA" id="ARBA00031445"/>
    </source>
</evidence>
<dbReference type="AlphaFoldDB" id="A0AA37WE27"/>
<organism evidence="10 11">
    <name type="scientific">Portibacter lacus</name>
    <dbReference type="NCBI Taxonomy" id="1099794"/>
    <lineage>
        <taxon>Bacteria</taxon>
        <taxon>Pseudomonadati</taxon>
        <taxon>Bacteroidota</taxon>
        <taxon>Saprospiria</taxon>
        <taxon>Saprospirales</taxon>
        <taxon>Haliscomenobacteraceae</taxon>
        <taxon>Portibacter</taxon>
    </lineage>
</organism>
<dbReference type="GO" id="GO:0009244">
    <property type="term" value="P:lipopolysaccharide core region biosynthetic process"/>
    <property type="evidence" value="ECO:0007669"/>
    <property type="project" value="UniProtKB-UniRule"/>
</dbReference>
<keyword evidence="11" id="KW-1185">Reference proteome</keyword>
<dbReference type="SUPFAM" id="SSF53756">
    <property type="entry name" value="UDP-Glycosyltransferase/glycogen phosphorylase"/>
    <property type="match status" value="1"/>
</dbReference>
<dbReference type="Pfam" id="PF04413">
    <property type="entry name" value="Glycos_transf_N"/>
    <property type="match status" value="1"/>
</dbReference>
<comment type="pathway">
    <text evidence="1 8">Bacterial outer membrane biogenesis; LPS core biosynthesis.</text>
</comment>
<evidence type="ECO:0000259" key="9">
    <source>
        <dbReference type="Pfam" id="PF04413"/>
    </source>
</evidence>
<dbReference type="RefSeq" id="WP_235292588.1">
    <property type="nucleotide sequence ID" value="NZ_BSOH01000001.1"/>
</dbReference>
<comment type="caution">
    <text evidence="8">Lacks conserved residue(s) required for the propagation of feature annotation.</text>
</comment>
<keyword evidence="8" id="KW-0472">Membrane</keyword>
<comment type="catalytic activity">
    <reaction evidence="6 8">
        <text>lipid IVA (E. coli) + CMP-3-deoxy-beta-D-manno-octulosonate = alpha-Kdo-(2-&gt;6)-lipid IVA (E. coli) + CMP + H(+)</text>
        <dbReference type="Rhea" id="RHEA:28066"/>
        <dbReference type="ChEBI" id="CHEBI:15378"/>
        <dbReference type="ChEBI" id="CHEBI:58603"/>
        <dbReference type="ChEBI" id="CHEBI:60364"/>
        <dbReference type="ChEBI" id="CHEBI:60377"/>
        <dbReference type="ChEBI" id="CHEBI:85987"/>
        <dbReference type="EC" id="2.4.99.12"/>
    </reaction>
</comment>
<dbReference type="GO" id="GO:0043842">
    <property type="term" value="F:Kdo transferase activity"/>
    <property type="evidence" value="ECO:0007669"/>
    <property type="project" value="UniProtKB-EC"/>
</dbReference>
<dbReference type="InterPro" id="IPR038107">
    <property type="entry name" value="Glycos_transf_N_sf"/>
</dbReference>
<evidence type="ECO:0000313" key="11">
    <source>
        <dbReference type="Proteomes" id="UP001156666"/>
    </source>
</evidence>
<keyword evidence="8" id="KW-0812">Transmembrane</keyword>
<dbReference type="EMBL" id="BSOH01000001">
    <property type="protein sequence ID" value="GLR15690.1"/>
    <property type="molecule type" value="Genomic_DNA"/>
</dbReference>
<sequence>MTRVLYVIFIRLFIIGIHIDAIFNRKSKLAVRGRAKPINLSPKLKKRVWIHCASLGEYEQARPIIEKLSQSGMEIILSFFSPSGYEPKQYDTVADYVCYMPFDTSNNARKFLKATDPDLIIFIKYEFWWNFIRIILAAKIPLIFVSVALREQHYLFRNLAQPFLNLLRKTDHLFLIDTASYALLEQKGFKNITLAGDTRVESIYNQKMLDVENKIFEEFSRDSEVLVFGSSYPIEHEEIVKIFDDITEYQRIIIFPHNIDQKEIFELKDQLGKQCIIYSSIKAIPVFSGYDILIVDEIGLLKDAYRYASMVYIGGGFTHGLHNILEPFVYKLPLIFGPKYEKFPEARYLSKQRFVKVISSVHDLEEAVNTLREGDFQLEIEKIYSVIFEENGSASRDIIRYIKNEL</sequence>
<comment type="subcellular location">
    <subcellularLocation>
        <location evidence="8">Cell membrane</location>
    </subcellularLocation>
</comment>
<reference evidence="10" key="2">
    <citation type="submission" date="2023-01" db="EMBL/GenBank/DDBJ databases">
        <title>Draft genome sequence of Portibacter lacus strain NBRC 108769.</title>
        <authorList>
            <person name="Sun Q."/>
            <person name="Mori K."/>
        </authorList>
    </citation>
    <scope>NUCLEOTIDE SEQUENCE</scope>
    <source>
        <strain evidence="10">NBRC 108769</strain>
    </source>
</reference>
<feature type="transmembrane region" description="Helical" evidence="8">
    <location>
        <begin position="127"/>
        <end position="149"/>
    </location>
</feature>
<evidence type="ECO:0000256" key="8">
    <source>
        <dbReference type="RuleBase" id="RU365103"/>
    </source>
</evidence>
<evidence type="ECO:0000256" key="4">
    <source>
        <dbReference type="ARBA" id="ARBA00022679"/>
    </source>
</evidence>
<evidence type="ECO:0000256" key="3">
    <source>
        <dbReference type="ARBA" id="ARBA00019077"/>
    </source>
</evidence>
<comment type="similarity">
    <text evidence="8">Belongs to the glycosyltransferase group 1 family.</text>
</comment>
<reference evidence="10" key="1">
    <citation type="journal article" date="2014" name="Int. J. Syst. Evol. Microbiol.">
        <title>Complete genome sequence of Corynebacterium casei LMG S-19264T (=DSM 44701T), isolated from a smear-ripened cheese.</title>
        <authorList>
            <consortium name="US DOE Joint Genome Institute (JGI-PGF)"/>
            <person name="Walter F."/>
            <person name="Albersmeier A."/>
            <person name="Kalinowski J."/>
            <person name="Ruckert C."/>
        </authorList>
    </citation>
    <scope>NUCLEOTIDE SEQUENCE</scope>
    <source>
        <strain evidence="10">NBRC 108769</strain>
    </source>
</reference>
<name>A0AA37WE27_9BACT</name>
<dbReference type="GO" id="GO:0005886">
    <property type="term" value="C:plasma membrane"/>
    <property type="evidence" value="ECO:0007669"/>
    <property type="project" value="UniProtKB-SubCell"/>
</dbReference>
<proteinExistence type="inferred from homology"/>
<evidence type="ECO:0000256" key="1">
    <source>
        <dbReference type="ARBA" id="ARBA00004713"/>
    </source>
</evidence>
<dbReference type="GO" id="GO:0009245">
    <property type="term" value="P:lipid A biosynthetic process"/>
    <property type="evidence" value="ECO:0007669"/>
    <property type="project" value="TreeGrafter"/>
</dbReference>
<feature type="active site" description="Proton acceptor" evidence="7">
    <location>
        <position position="57"/>
    </location>
</feature>
<protein>
    <recommendedName>
        <fullName evidence="3 8">3-deoxy-D-manno-octulosonic acid transferase</fullName>
        <shortName evidence="8">Kdo transferase</shortName>
        <ecNumber evidence="2 8">2.4.99.12</ecNumber>
    </recommendedName>
    <alternativeName>
        <fullName evidence="5 8">Lipid IV(A) 3-deoxy-D-manno-octulosonic acid transferase</fullName>
    </alternativeName>
</protein>
<evidence type="ECO:0000256" key="6">
    <source>
        <dbReference type="ARBA" id="ARBA00049183"/>
    </source>
</evidence>
<keyword evidence="8" id="KW-1003">Cell membrane</keyword>
<dbReference type="PANTHER" id="PTHR42755">
    <property type="entry name" value="3-DEOXY-MANNO-OCTULOSONATE CYTIDYLYLTRANSFERASE"/>
    <property type="match status" value="1"/>
</dbReference>
<comment type="caution">
    <text evidence="10">The sequence shown here is derived from an EMBL/GenBank/DDBJ whole genome shotgun (WGS) entry which is preliminary data.</text>
</comment>
<dbReference type="Gene3D" id="3.40.50.2000">
    <property type="entry name" value="Glycogen Phosphorylase B"/>
    <property type="match status" value="1"/>
</dbReference>
<keyword evidence="4 8" id="KW-0808">Transferase</keyword>
<dbReference type="InterPro" id="IPR039901">
    <property type="entry name" value="Kdotransferase"/>
</dbReference>
<dbReference type="Proteomes" id="UP001156666">
    <property type="component" value="Unassembled WGS sequence"/>
</dbReference>
<keyword evidence="8" id="KW-1133">Transmembrane helix</keyword>